<sequence length="119" mass="13327">MSDIEVNEDEFSWDVTVTLQGVEVLVSLKQSVIQQEIEDQISIKGSHRKAILRSTIKKFSAGLKKGVEKLSGDALKEFQWNAFILLIDDVIANQHLEMRNDPTLVVKALADPRLAAPKK</sequence>
<evidence type="ECO:0000313" key="2">
    <source>
        <dbReference type="Proteomes" id="UP001597294"/>
    </source>
</evidence>
<gene>
    <name evidence="1" type="ORF">ACFSKO_00025</name>
</gene>
<comment type="caution">
    <text evidence="1">The sequence shown here is derived from an EMBL/GenBank/DDBJ whole genome shotgun (WGS) entry which is preliminary data.</text>
</comment>
<accession>A0ABW5BFP5</accession>
<dbReference type="EMBL" id="JBHUII010000001">
    <property type="protein sequence ID" value="MFD2203976.1"/>
    <property type="molecule type" value="Genomic_DNA"/>
</dbReference>
<protein>
    <submittedName>
        <fullName evidence="1">Uncharacterized protein</fullName>
    </submittedName>
</protein>
<evidence type="ECO:0000313" key="1">
    <source>
        <dbReference type="EMBL" id="MFD2203976.1"/>
    </source>
</evidence>
<proteinExistence type="predicted"/>
<name>A0ABW5BFP5_9PROT</name>
<organism evidence="1 2">
    <name type="scientific">Kiloniella antarctica</name>
    <dbReference type="NCBI Taxonomy" id="1550907"/>
    <lineage>
        <taxon>Bacteria</taxon>
        <taxon>Pseudomonadati</taxon>
        <taxon>Pseudomonadota</taxon>
        <taxon>Alphaproteobacteria</taxon>
        <taxon>Rhodospirillales</taxon>
        <taxon>Kiloniellaceae</taxon>
        <taxon>Kiloniella</taxon>
    </lineage>
</organism>
<dbReference type="RefSeq" id="WP_380247060.1">
    <property type="nucleotide sequence ID" value="NZ_JBHUII010000001.1"/>
</dbReference>
<keyword evidence="2" id="KW-1185">Reference proteome</keyword>
<reference evidence="2" key="1">
    <citation type="journal article" date="2019" name="Int. J. Syst. Evol. Microbiol.">
        <title>The Global Catalogue of Microorganisms (GCM) 10K type strain sequencing project: providing services to taxonomists for standard genome sequencing and annotation.</title>
        <authorList>
            <consortium name="The Broad Institute Genomics Platform"/>
            <consortium name="The Broad Institute Genome Sequencing Center for Infectious Disease"/>
            <person name="Wu L."/>
            <person name="Ma J."/>
        </authorList>
    </citation>
    <scope>NUCLEOTIDE SEQUENCE [LARGE SCALE GENOMIC DNA]</scope>
    <source>
        <strain evidence="2">CGMCC 4.7192</strain>
    </source>
</reference>
<dbReference type="Proteomes" id="UP001597294">
    <property type="component" value="Unassembled WGS sequence"/>
</dbReference>